<reference evidence="2 3" key="1">
    <citation type="submission" date="2019-05" db="EMBL/GenBank/DDBJ databases">
        <title>Another draft genome of Portunus trituberculatus and its Hox gene families provides insights of decapod evolution.</title>
        <authorList>
            <person name="Jeong J.-H."/>
            <person name="Song I."/>
            <person name="Kim S."/>
            <person name="Choi T."/>
            <person name="Kim D."/>
            <person name="Ryu S."/>
            <person name="Kim W."/>
        </authorList>
    </citation>
    <scope>NUCLEOTIDE SEQUENCE [LARGE SCALE GENOMIC DNA]</scope>
    <source>
        <tissue evidence="2">Muscle</tissue>
    </source>
</reference>
<organism evidence="2 3">
    <name type="scientific">Portunus trituberculatus</name>
    <name type="common">Swimming crab</name>
    <name type="synonym">Neptunus trituberculatus</name>
    <dbReference type="NCBI Taxonomy" id="210409"/>
    <lineage>
        <taxon>Eukaryota</taxon>
        <taxon>Metazoa</taxon>
        <taxon>Ecdysozoa</taxon>
        <taxon>Arthropoda</taxon>
        <taxon>Crustacea</taxon>
        <taxon>Multicrustacea</taxon>
        <taxon>Malacostraca</taxon>
        <taxon>Eumalacostraca</taxon>
        <taxon>Eucarida</taxon>
        <taxon>Decapoda</taxon>
        <taxon>Pleocyemata</taxon>
        <taxon>Brachyura</taxon>
        <taxon>Eubrachyura</taxon>
        <taxon>Portunoidea</taxon>
        <taxon>Portunidae</taxon>
        <taxon>Portuninae</taxon>
        <taxon>Portunus</taxon>
    </lineage>
</organism>
<name>A0A5B7D462_PORTR</name>
<evidence type="ECO:0000313" key="2">
    <source>
        <dbReference type="EMBL" id="MPC16459.1"/>
    </source>
</evidence>
<dbReference type="EMBL" id="VSRR010000508">
    <property type="protein sequence ID" value="MPC16459.1"/>
    <property type="molecule type" value="Genomic_DNA"/>
</dbReference>
<gene>
    <name evidence="2" type="ORF">E2C01_009283</name>
</gene>
<sequence length="75" mass="8498">MADIVITCAGVLGETDQRRCRHLRQKCNLREVDHDSLLYCLSPYARQVLAVVVLVVMVVVGLCVGDMEQHGRCRW</sequence>
<evidence type="ECO:0000313" key="3">
    <source>
        <dbReference type="Proteomes" id="UP000324222"/>
    </source>
</evidence>
<feature type="transmembrane region" description="Helical" evidence="1">
    <location>
        <begin position="44"/>
        <end position="65"/>
    </location>
</feature>
<protein>
    <submittedName>
        <fullName evidence="2">Uncharacterized protein</fullName>
    </submittedName>
</protein>
<keyword evidence="1" id="KW-1133">Transmembrane helix</keyword>
<accession>A0A5B7D462</accession>
<keyword evidence="3" id="KW-1185">Reference proteome</keyword>
<keyword evidence="1" id="KW-0472">Membrane</keyword>
<dbReference type="AlphaFoldDB" id="A0A5B7D462"/>
<dbReference type="Proteomes" id="UP000324222">
    <property type="component" value="Unassembled WGS sequence"/>
</dbReference>
<comment type="caution">
    <text evidence="2">The sequence shown here is derived from an EMBL/GenBank/DDBJ whole genome shotgun (WGS) entry which is preliminary data.</text>
</comment>
<proteinExistence type="predicted"/>
<keyword evidence="1" id="KW-0812">Transmembrane</keyword>
<evidence type="ECO:0000256" key="1">
    <source>
        <dbReference type="SAM" id="Phobius"/>
    </source>
</evidence>